<dbReference type="AlphaFoldDB" id="A0A9Q3BUL3"/>
<sequence>MSFENDKYSVDKDPYEWCLRQSKRLKDIDPQMNIHMRNHKHLTQMPGELEHAVKFRCNHNCTLDEISNTLQDLRKKTSIGKCTPYKSSGFKRNNLSGWSLKTNPEKGWQKWQRRKILVKTVVQQITMPTTKQRERKKSMPLRKSQRRNPPQRVLT</sequence>
<proteinExistence type="predicted"/>
<protein>
    <submittedName>
        <fullName evidence="2">Uncharacterized protein</fullName>
    </submittedName>
</protein>
<reference evidence="2" key="1">
    <citation type="submission" date="2021-03" db="EMBL/GenBank/DDBJ databases">
        <title>Draft genome sequence of rust myrtle Austropuccinia psidii MF-1, a brazilian biotype.</title>
        <authorList>
            <person name="Quecine M.C."/>
            <person name="Pachon D.M.R."/>
            <person name="Bonatelli M.L."/>
            <person name="Correr F.H."/>
            <person name="Franceschini L.M."/>
            <person name="Leite T.F."/>
            <person name="Margarido G.R.A."/>
            <person name="Almeida C.A."/>
            <person name="Ferrarezi J.A."/>
            <person name="Labate C.A."/>
        </authorList>
    </citation>
    <scope>NUCLEOTIDE SEQUENCE</scope>
    <source>
        <strain evidence="2">MF-1</strain>
    </source>
</reference>
<evidence type="ECO:0000256" key="1">
    <source>
        <dbReference type="SAM" id="MobiDB-lite"/>
    </source>
</evidence>
<gene>
    <name evidence="2" type="ORF">O181_011088</name>
</gene>
<accession>A0A9Q3BUL3</accession>
<evidence type="ECO:0000313" key="2">
    <source>
        <dbReference type="EMBL" id="MBW0471373.1"/>
    </source>
</evidence>
<feature type="region of interest" description="Disordered" evidence="1">
    <location>
        <begin position="126"/>
        <end position="155"/>
    </location>
</feature>
<comment type="caution">
    <text evidence="2">The sequence shown here is derived from an EMBL/GenBank/DDBJ whole genome shotgun (WGS) entry which is preliminary data.</text>
</comment>
<dbReference type="EMBL" id="AVOT02002739">
    <property type="protein sequence ID" value="MBW0471373.1"/>
    <property type="molecule type" value="Genomic_DNA"/>
</dbReference>
<evidence type="ECO:0000313" key="3">
    <source>
        <dbReference type="Proteomes" id="UP000765509"/>
    </source>
</evidence>
<feature type="compositionally biased region" description="Basic residues" evidence="1">
    <location>
        <begin position="133"/>
        <end position="146"/>
    </location>
</feature>
<organism evidence="2 3">
    <name type="scientific">Austropuccinia psidii MF-1</name>
    <dbReference type="NCBI Taxonomy" id="1389203"/>
    <lineage>
        <taxon>Eukaryota</taxon>
        <taxon>Fungi</taxon>
        <taxon>Dikarya</taxon>
        <taxon>Basidiomycota</taxon>
        <taxon>Pucciniomycotina</taxon>
        <taxon>Pucciniomycetes</taxon>
        <taxon>Pucciniales</taxon>
        <taxon>Sphaerophragmiaceae</taxon>
        <taxon>Austropuccinia</taxon>
    </lineage>
</organism>
<name>A0A9Q3BUL3_9BASI</name>
<dbReference type="Proteomes" id="UP000765509">
    <property type="component" value="Unassembled WGS sequence"/>
</dbReference>
<keyword evidence="3" id="KW-1185">Reference proteome</keyword>